<feature type="non-terminal residue" evidence="1">
    <location>
        <position position="1"/>
    </location>
</feature>
<dbReference type="InParanoid" id="A0A2P5C9C7"/>
<keyword evidence="2" id="KW-1185">Reference proteome</keyword>
<evidence type="ECO:0000313" key="2">
    <source>
        <dbReference type="Proteomes" id="UP000237000"/>
    </source>
</evidence>
<reference evidence="2" key="1">
    <citation type="submission" date="2016-06" db="EMBL/GenBank/DDBJ databases">
        <title>Parallel loss of symbiosis genes in relatives of nitrogen-fixing non-legume Parasponia.</title>
        <authorList>
            <person name="Van Velzen R."/>
            <person name="Holmer R."/>
            <person name="Bu F."/>
            <person name="Rutten L."/>
            <person name="Van Zeijl A."/>
            <person name="Liu W."/>
            <person name="Santuari L."/>
            <person name="Cao Q."/>
            <person name="Sharma T."/>
            <person name="Shen D."/>
            <person name="Roswanjaya Y."/>
            <person name="Wardhani T."/>
            <person name="Kalhor M.S."/>
            <person name="Jansen J."/>
            <person name="Van den Hoogen J."/>
            <person name="Gungor B."/>
            <person name="Hartog M."/>
            <person name="Hontelez J."/>
            <person name="Verver J."/>
            <person name="Yang W.-C."/>
            <person name="Schijlen E."/>
            <person name="Repin R."/>
            <person name="Schilthuizen M."/>
            <person name="Schranz E."/>
            <person name="Heidstra R."/>
            <person name="Miyata K."/>
            <person name="Fedorova E."/>
            <person name="Kohlen W."/>
            <person name="Bisseling T."/>
            <person name="Smit S."/>
            <person name="Geurts R."/>
        </authorList>
    </citation>
    <scope>NUCLEOTIDE SEQUENCE [LARGE SCALE GENOMIC DNA]</scope>
    <source>
        <strain evidence="2">cv. RG33-2</strain>
    </source>
</reference>
<dbReference type="AlphaFoldDB" id="A0A2P5C9C7"/>
<proteinExistence type="predicted"/>
<sequence length="76" mass="8750">LGLEGRIFFNPIKFSLAEVSLGLLTEYLILRGRNQEESHSPVPGHHRKRTVSILHITCKRKRHVDRDVRQRHVGGS</sequence>
<dbReference type="Proteomes" id="UP000237000">
    <property type="component" value="Unassembled WGS sequence"/>
</dbReference>
<gene>
    <name evidence="1" type="ORF">TorRG33x02_293240</name>
</gene>
<name>A0A2P5C9C7_TREOI</name>
<protein>
    <submittedName>
        <fullName evidence="1">Uncharacterized protein</fullName>
    </submittedName>
</protein>
<accession>A0A2P5C9C7</accession>
<organism evidence="1 2">
    <name type="scientific">Trema orientale</name>
    <name type="common">Charcoal tree</name>
    <name type="synonym">Celtis orientalis</name>
    <dbReference type="NCBI Taxonomy" id="63057"/>
    <lineage>
        <taxon>Eukaryota</taxon>
        <taxon>Viridiplantae</taxon>
        <taxon>Streptophyta</taxon>
        <taxon>Embryophyta</taxon>
        <taxon>Tracheophyta</taxon>
        <taxon>Spermatophyta</taxon>
        <taxon>Magnoliopsida</taxon>
        <taxon>eudicotyledons</taxon>
        <taxon>Gunneridae</taxon>
        <taxon>Pentapetalae</taxon>
        <taxon>rosids</taxon>
        <taxon>fabids</taxon>
        <taxon>Rosales</taxon>
        <taxon>Cannabaceae</taxon>
        <taxon>Trema</taxon>
    </lineage>
</organism>
<dbReference type="EMBL" id="JXTC01000395">
    <property type="protein sequence ID" value="PON57595.1"/>
    <property type="molecule type" value="Genomic_DNA"/>
</dbReference>
<comment type="caution">
    <text evidence="1">The sequence shown here is derived from an EMBL/GenBank/DDBJ whole genome shotgun (WGS) entry which is preliminary data.</text>
</comment>
<evidence type="ECO:0000313" key="1">
    <source>
        <dbReference type="EMBL" id="PON57595.1"/>
    </source>
</evidence>